<name>A0ABS2WC91_9GAMM</name>
<keyword evidence="3" id="KW-0378">Hydrolase</keyword>
<feature type="transmembrane region" description="Helical" evidence="1">
    <location>
        <begin position="146"/>
        <end position="164"/>
    </location>
</feature>
<proteinExistence type="predicted"/>
<feature type="transmembrane region" description="Helical" evidence="1">
    <location>
        <begin position="120"/>
        <end position="141"/>
    </location>
</feature>
<keyword evidence="1" id="KW-1133">Transmembrane helix</keyword>
<feature type="domain" description="CAAX prenyl protease 2/Lysostaphin resistance protein A-like" evidence="2">
    <location>
        <begin position="93"/>
        <end position="182"/>
    </location>
</feature>
<dbReference type="RefSeq" id="WP_205212416.1">
    <property type="nucleotide sequence ID" value="NZ_JAFFZO010000056.1"/>
</dbReference>
<dbReference type="Proteomes" id="UP000760472">
    <property type="component" value="Unassembled WGS sequence"/>
</dbReference>
<sequence>MASGKQWISANQAANLALLFEGGLVGIALGLGWLLDTPAFALFQLSGAGVIQGVLATLPLLLLVLCAAALDFRPVERLFRLSQERISRLFRGTPLLTLALVAGIAGLGEEALFRGVIQTLLATHLNALSGVLIAAVLFGLVHSLSLAYAISATLIGIYLGWLLLCFDNLLVPIMTHSLYDFIVLVVLVKRDNDAPC</sequence>
<accession>A0ABS2WC91</accession>
<reference evidence="3 4" key="1">
    <citation type="submission" date="2021-02" db="EMBL/GenBank/DDBJ databases">
        <title>A novel species of genus Amphritea isolated from a fishpond in China.</title>
        <authorList>
            <person name="Lu H."/>
        </authorList>
    </citation>
    <scope>NUCLEOTIDE SEQUENCE [LARGE SCALE GENOMIC DNA]</scope>
    <source>
        <strain evidence="3 4">RP18W</strain>
    </source>
</reference>
<evidence type="ECO:0000313" key="4">
    <source>
        <dbReference type="Proteomes" id="UP000760472"/>
    </source>
</evidence>
<evidence type="ECO:0000256" key="1">
    <source>
        <dbReference type="SAM" id="Phobius"/>
    </source>
</evidence>
<feature type="transmembrane region" description="Helical" evidence="1">
    <location>
        <begin position="89"/>
        <end position="108"/>
    </location>
</feature>
<organism evidence="3 4">
    <name type="scientific">Amphritea pacifica</name>
    <dbReference type="NCBI Taxonomy" id="2811233"/>
    <lineage>
        <taxon>Bacteria</taxon>
        <taxon>Pseudomonadati</taxon>
        <taxon>Pseudomonadota</taxon>
        <taxon>Gammaproteobacteria</taxon>
        <taxon>Oceanospirillales</taxon>
        <taxon>Oceanospirillaceae</taxon>
        <taxon>Amphritea</taxon>
    </lineage>
</organism>
<dbReference type="Pfam" id="PF02517">
    <property type="entry name" value="Rce1-like"/>
    <property type="match status" value="1"/>
</dbReference>
<comment type="caution">
    <text evidence="3">The sequence shown here is derived from an EMBL/GenBank/DDBJ whole genome shotgun (WGS) entry which is preliminary data.</text>
</comment>
<feature type="transmembrane region" description="Helical" evidence="1">
    <location>
        <begin position="41"/>
        <end position="68"/>
    </location>
</feature>
<feature type="transmembrane region" description="Helical" evidence="1">
    <location>
        <begin position="12"/>
        <end position="35"/>
    </location>
</feature>
<dbReference type="InterPro" id="IPR052710">
    <property type="entry name" value="CAAX_protease"/>
</dbReference>
<dbReference type="InterPro" id="IPR003675">
    <property type="entry name" value="Rce1/LyrA-like_dom"/>
</dbReference>
<evidence type="ECO:0000259" key="2">
    <source>
        <dbReference type="Pfam" id="PF02517"/>
    </source>
</evidence>
<feature type="transmembrane region" description="Helical" evidence="1">
    <location>
        <begin position="170"/>
        <end position="188"/>
    </location>
</feature>
<dbReference type="PANTHER" id="PTHR36435">
    <property type="entry name" value="SLR1288 PROTEIN"/>
    <property type="match status" value="1"/>
</dbReference>
<keyword evidence="3" id="KW-0645">Protease</keyword>
<protein>
    <submittedName>
        <fullName evidence="3">CPBP family intramembrane metalloprotease</fullName>
    </submittedName>
</protein>
<keyword evidence="1" id="KW-0812">Transmembrane</keyword>
<keyword evidence="1" id="KW-0472">Membrane</keyword>
<evidence type="ECO:0000313" key="3">
    <source>
        <dbReference type="EMBL" id="MBN0989329.1"/>
    </source>
</evidence>
<dbReference type="EMBL" id="JAFFZP010000037">
    <property type="protein sequence ID" value="MBN0989329.1"/>
    <property type="molecule type" value="Genomic_DNA"/>
</dbReference>
<dbReference type="GO" id="GO:0008237">
    <property type="term" value="F:metallopeptidase activity"/>
    <property type="evidence" value="ECO:0007669"/>
    <property type="project" value="UniProtKB-KW"/>
</dbReference>
<keyword evidence="3" id="KW-0482">Metalloprotease</keyword>
<dbReference type="PANTHER" id="PTHR36435:SF1">
    <property type="entry name" value="CAAX AMINO TERMINAL PROTEASE FAMILY PROTEIN"/>
    <property type="match status" value="1"/>
</dbReference>
<gene>
    <name evidence="3" type="ORF">JW498_18340</name>
</gene>
<keyword evidence="4" id="KW-1185">Reference proteome</keyword>